<gene>
    <name evidence="1" type="primary">106095126</name>
</gene>
<evidence type="ECO:0000313" key="1">
    <source>
        <dbReference type="EnsemblMetazoa" id="SCAU011891-PA"/>
    </source>
</evidence>
<dbReference type="SMART" id="SM00675">
    <property type="entry name" value="DM11"/>
    <property type="match status" value="1"/>
</dbReference>
<dbReference type="EnsemblMetazoa" id="SCAU011891-RA">
    <property type="protein sequence ID" value="SCAU011891-PA"/>
    <property type="gene ID" value="SCAU011891"/>
</dbReference>
<keyword evidence="2" id="KW-1185">Reference proteome</keyword>
<proteinExistence type="predicted"/>
<dbReference type="OrthoDB" id="7975395at2759"/>
<sequence length="126" mass="15539">MKCSWKGVEPNDRVKLIIELFKFSRGYWQSTPFTIITMDFCKEQFMPKKYWYDNWTQYIPEEERLCVTNFGHIYHMQEYEFRLIFDLTIQVNGLHKIEFKAWAYDEDNKLRNTSICFEIEGYFNRI</sequence>
<dbReference type="Proteomes" id="UP000095300">
    <property type="component" value="Unassembled WGS sequence"/>
</dbReference>
<evidence type="ECO:0000313" key="2">
    <source>
        <dbReference type="Proteomes" id="UP000095300"/>
    </source>
</evidence>
<dbReference type="AlphaFoldDB" id="A0A1I8PX32"/>
<dbReference type="InterPro" id="IPR006601">
    <property type="entry name" value="Uncharacterised_DM11_DROME"/>
</dbReference>
<protein>
    <submittedName>
        <fullName evidence="1">Uncharacterized protein</fullName>
    </submittedName>
</protein>
<name>A0A1I8PX32_STOCA</name>
<dbReference type="VEuPathDB" id="VectorBase:SCAU011891"/>
<reference evidence="1" key="1">
    <citation type="submission" date="2020-05" db="UniProtKB">
        <authorList>
            <consortium name="EnsemblMetazoa"/>
        </authorList>
    </citation>
    <scope>IDENTIFICATION</scope>
    <source>
        <strain evidence="1">USDA</strain>
    </source>
</reference>
<organism evidence="1 2">
    <name type="scientific">Stomoxys calcitrans</name>
    <name type="common">Stable fly</name>
    <name type="synonym">Conops calcitrans</name>
    <dbReference type="NCBI Taxonomy" id="35570"/>
    <lineage>
        <taxon>Eukaryota</taxon>
        <taxon>Metazoa</taxon>
        <taxon>Ecdysozoa</taxon>
        <taxon>Arthropoda</taxon>
        <taxon>Hexapoda</taxon>
        <taxon>Insecta</taxon>
        <taxon>Pterygota</taxon>
        <taxon>Neoptera</taxon>
        <taxon>Endopterygota</taxon>
        <taxon>Diptera</taxon>
        <taxon>Brachycera</taxon>
        <taxon>Muscomorpha</taxon>
        <taxon>Muscoidea</taxon>
        <taxon>Muscidae</taxon>
        <taxon>Stomoxys</taxon>
    </lineage>
</organism>
<dbReference type="KEGG" id="scac:106095126"/>
<accession>A0A1I8PX32</accession>